<dbReference type="InterPro" id="IPR009057">
    <property type="entry name" value="Homeodomain-like_sf"/>
</dbReference>
<gene>
    <name evidence="11" type="ORF">JOC48_002433</name>
</gene>
<comment type="caution">
    <text evidence="11">The sequence shown here is derived from an EMBL/GenBank/DDBJ whole genome shotgun (WGS) entry which is preliminary data.</text>
</comment>
<protein>
    <submittedName>
        <fullName evidence="11">Two-component system response regulator YesN</fullName>
    </submittedName>
</protein>
<dbReference type="InterPro" id="IPR011006">
    <property type="entry name" value="CheY-like_superfamily"/>
</dbReference>
<dbReference type="PANTHER" id="PTHR42713:SF3">
    <property type="entry name" value="TRANSCRIPTIONAL REGULATORY PROTEIN HPTR"/>
    <property type="match status" value="1"/>
</dbReference>
<dbReference type="InterPro" id="IPR001789">
    <property type="entry name" value="Sig_transdc_resp-reg_receiver"/>
</dbReference>
<reference evidence="11 12" key="1">
    <citation type="submission" date="2021-01" db="EMBL/GenBank/DDBJ databases">
        <title>Genomic Encyclopedia of Type Strains, Phase IV (KMG-IV): sequencing the most valuable type-strain genomes for metagenomic binning, comparative biology and taxonomic classification.</title>
        <authorList>
            <person name="Goeker M."/>
        </authorList>
    </citation>
    <scope>NUCLEOTIDE SEQUENCE [LARGE SCALE GENOMIC DNA]</scope>
    <source>
        <strain evidence="11 12">DSM 23711</strain>
    </source>
</reference>
<dbReference type="InterPro" id="IPR020449">
    <property type="entry name" value="Tscrpt_reg_AraC-type_HTH"/>
</dbReference>
<keyword evidence="12" id="KW-1185">Reference proteome</keyword>
<sequence length="509" mass="59293">MNESWKVLIVDDEMLIRQGFINYINWEEEGFQIIGEAGNGDEALQLIEQDQPHIIITDVVMPGMDGIELVKEVKAKYPAIEIVVLSSFEDFDYVRSTFQSGVADYILKPKLNGEELIKTLRKIVPNELDNSGTKYSQISVEELLQKSINGYSLMNSESTLIEAFPFSHYSLVAVYCPEDNQNVLTYKEIHDQMKQRVGQIESYLIPMNANDIIFVLNYELNQLPSIKEVVNELANQYNDSNQVSVWIMSNPFTSILEVKKIYEEDLVRMKNYIFYLQDRKILMYDNLPEVVENNNQFDLNQFIHFLKHKQFSVAIHYLTEHLDALASNYTKDIHEFKSWLSNIIFNIVVLLGNMKYDMTELESKKYDYFTSVNEAKYASDALDHFYDFLSEVKEIVSTDKEDRPRNMQLLLQYIEDHFSEPLSLKTLANHFHFNPSYLSSYFSTHHKEGFSDYLNQVRINKAKLILNSGTMPIATVSEMVGYSEPSYFCKVFKRIEGMSPSSYRKKFQQ</sequence>
<keyword evidence="6" id="KW-0238">DNA-binding</keyword>
<dbReference type="PANTHER" id="PTHR42713">
    <property type="entry name" value="HISTIDINE KINASE-RELATED"/>
    <property type="match status" value="1"/>
</dbReference>
<dbReference type="PROSITE" id="PS50110">
    <property type="entry name" value="RESPONSE_REGULATORY"/>
    <property type="match status" value="1"/>
</dbReference>
<dbReference type="InterPro" id="IPR051552">
    <property type="entry name" value="HptR"/>
</dbReference>
<dbReference type="SUPFAM" id="SSF46689">
    <property type="entry name" value="Homeodomain-like"/>
    <property type="match status" value="2"/>
</dbReference>
<evidence type="ECO:0000259" key="9">
    <source>
        <dbReference type="PROSITE" id="PS01124"/>
    </source>
</evidence>
<evidence type="ECO:0000256" key="6">
    <source>
        <dbReference type="ARBA" id="ARBA00023125"/>
    </source>
</evidence>
<evidence type="ECO:0000256" key="3">
    <source>
        <dbReference type="ARBA" id="ARBA00022553"/>
    </source>
</evidence>
<dbReference type="Proteomes" id="UP001296943">
    <property type="component" value="Unassembled WGS sequence"/>
</dbReference>
<evidence type="ECO:0000256" key="5">
    <source>
        <dbReference type="ARBA" id="ARBA00023015"/>
    </source>
</evidence>
<evidence type="ECO:0000256" key="2">
    <source>
        <dbReference type="ARBA" id="ARBA00022490"/>
    </source>
</evidence>
<evidence type="ECO:0000256" key="7">
    <source>
        <dbReference type="ARBA" id="ARBA00023163"/>
    </source>
</evidence>
<keyword evidence="5" id="KW-0805">Transcription regulation</keyword>
<dbReference type="InterPro" id="IPR018060">
    <property type="entry name" value="HTH_AraC"/>
</dbReference>
<keyword evidence="2" id="KW-0963">Cytoplasm</keyword>
<evidence type="ECO:0000256" key="1">
    <source>
        <dbReference type="ARBA" id="ARBA00004496"/>
    </source>
</evidence>
<keyword evidence="3 8" id="KW-0597">Phosphoprotein</keyword>
<dbReference type="SMART" id="SM00448">
    <property type="entry name" value="REC"/>
    <property type="match status" value="1"/>
</dbReference>
<keyword evidence="4" id="KW-0902">Two-component regulatory system</keyword>
<name>A0ABS2N1D1_9BACI</name>
<dbReference type="Gene3D" id="3.40.50.2300">
    <property type="match status" value="1"/>
</dbReference>
<feature type="domain" description="HTH araC/xylS-type" evidence="9">
    <location>
        <begin position="408"/>
        <end position="506"/>
    </location>
</feature>
<feature type="domain" description="Response regulatory" evidence="10">
    <location>
        <begin position="6"/>
        <end position="123"/>
    </location>
</feature>
<dbReference type="Gene3D" id="1.10.10.60">
    <property type="entry name" value="Homeodomain-like"/>
    <property type="match status" value="2"/>
</dbReference>
<dbReference type="CDD" id="cd17536">
    <property type="entry name" value="REC_YesN-like"/>
    <property type="match status" value="1"/>
</dbReference>
<evidence type="ECO:0000313" key="11">
    <source>
        <dbReference type="EMBL" id="MBM7571932.1"/>
    </source>
</evidence>
<dbReference type="PROSITE" id="PS01124">
    <property type="entry name" value="HTH_ARAC_FAMILY_2"/>
    <property type="match status" value="1"/>
</dbReference>
<feature type="modified residue" description="4-aspartylphosphate" evidence="8">
    <location>
        <position position="58"/>
    </location>
</feature>
<evidence type="ECO:0000256" key="4">
    <source>
        <dbReference type="ARBA" id="ARBA00023012"/>
    </source>
</evidence>
<dbReference type="Pfam" id="PF12833">
    <property type="entry name" value="HTH_18"/>
    <property type="match status" value="1"/>
</dbReference>
<comment type="subcellular location">
    <subcellularLocation>
        <location evidence="1">Cytoplasm</location>
    </subcellularLocation>
</comment>
<proteinExistence type="predicted"/>
<dbReference type="Pfam" id="PF00072">
    <property type="entry name" value="Response_reg"/>
    <property type="match status" value="1"/>
</dbReference>
<dbReference type="InterPro" id="IPR018062">
    <property type="entry name" value="HTH_AraC-typ_CS"/>
</dbReference>
<evidence type="ECO:0000313" key="12">
    <source>
        <dbReference type="Proteomes" id="UP001296943"/>
    </source>
</evidence>
<evidence type="ECO:0000259" key="10">
    <source>
        <dbReference type="PROSITE" id="PS50110"/>
    </source>
</evidence>
<dbReference type="EMBL" id="JAFBDR010000012">
    <property type="protein sequence ID" value="MBM7571932.1"/>
    <property type="molecule type" value="Genomic_DNA"/>
</dbReference>
<dbReference type="PROSITE" id="PS00041">
    <property type="entry name" value="HTH_ARAC_FAMILY_1"/>
    <property type="match status" value="1"/>
</dbReference>
<dbReference type="PRINTS" id="PR00032">
    <property type="entry name" value="HTHARAC"/>
</dbReference>
<dbReference type="SUPFAM" id="SSF52172">
    <property type="entry name" value="CheY-like"/>
    <property type="match status" value="1"/>
</dbReference>
<accession>A0ABS2N1D1</accession>
<organism evidence="11 12">
    <name type="scientific">Aquibacillus albus</name>
    <dbReference type="NCBI Taxonomy" id="1168171"/>
    <lineage>
        <taxon>Bacteria</taxon>
        <taxon>Bacillati</taxon>
        <taxon>Bacillota</taxon>
        <taxon>Bacilli</taxon>
        <taxon>Bacillales</taxon>
        <taxon>Bacillaceae</taxon>
        <taxon>Aquibacillus</taxon>
    </lineage>
</organism>
<dbReference type="SMART" id="SM00342">
    <property type="entry name" value="HTH_ARAC"/>
    <property type="match status" value="1"/>
</dbReference>
<dbReference type="RefSeq" id="WP_204499942.1">
    <property type="nucleotide sequence ID" value="NZ_JAFBDR010000012.1"/>
</dbReference>
<evidence type="ECO:0000256" key="8">
    <source>
        <dbReference type="PROSITE-ProRule" id="PRU00169"/>
    </source>
</evidence>
<keyword evidence="7" id="KW-0804">Transcription</keyword>